<feature type="coiled-coil region" evidence="1">
    <location>
        <begin position="911"/>
        <end position="938"/>
    </location>
</feature>
<accession>A0AAU9U3E1</accession>
<feature type="region of interest" description="Disordered" evidence="2">
    <location>
        <begin position="1062"/>
        <end position="1142"/>
    </location>
</feature>
<feature type="coiled-coil region" evidence="1">
    <location>
        <begin position="965"/>
        <end position="1048"/>
    </location>
</feature>
<dbReference type="PANTHER" id="PTHR45615">
    <property type="entry name" value="MYOSIN HEAVY CHAIN, NON-MUSCLE"/>
    <property type="match status" value="1"/>
</dbReference>
<feature type="compositionally biased region" description="Basic and acidic residues" evidence="2">
    <location>
        <begin position="1113"/>
        <end position="1122"/>
    </location>
</feature>
<keyword evidence="1" id="KW-0175">Coiled coil</keyword>
<evidence type="ECO:0000313" key="3">
    <source>
        <dbReference type="EMBL" id="CAH2093668.1"/>
    </source>
</evidence>
<feature type="coiled-coil region" evidence="1">
    <location>
        <begin position="386"/>
        <end position="881"/>
    </location>
</feature>
<organism evidence="3 4">
    <name type="scientific">Euphydryas editha</name>
    <name type="common">Edith's checkerspot</name>
    <dbReference type="NCBI Taxonomy" id="104508"/>
    <lineage>
        <taxon>Eukaryota</taxon>
        <taxon>Metazoa</taxon>
        <taxon>Ecdysozoa</taxon>
        <taxon>Arthropoda</taxon>
        <taxon>Hexapoda</taxon>
        <taxon>Insecta</taxon>
        <taxon>Pterygota</taxon>
        <taxon>Neoptera</taxon>
        <taxon>Endopterygota</taxon>
        <taxon>Lepidoptera</taxon>
        <taxon>Glossata</taxon>
        <taxon>Ditrysia</taxon>
        <taxon>Papilionoidea</taxon>
        <taxon>Nymphalidae</taxon>
        <taxon>Nymphalinae</taxon>
        <taxon>Euphydryas</taxon>
    </lineage>
</organism>
<dbReference type="EMBL" id="CAKOGL010000013">
    <property type="protein sequence ID" value="CAH2093668.1"/>
    <property type="molecule type" value="Genomic_DNA"/>
</dbReference>
<evidence type="ECO:0000313" key="4">
    <source>
        <dbReference type="Proteomes" id="UP001153954"/>
    </source>
</evidence>
<reference evidence="3" key="1">
    <citation type="submission" date="2022-03" db="EMBL/GenBank/DDBJ databases">
        <authorList>
            <person name="Tunstrom K."/>
        </authorList>
    </citation>
    <scope>NUCLEOTIDE SEQUENCE</scope>
</reference>
<feature type="region of interest" description="Disordered" evidence="2">
    <location>
        <begin position="1"/>
        <end position="66"/>
    </location>
</feature>
<name>A0AAU9U3E1_EUPED</name>
<dbReference type="PANTHER" id="PTHR45615:SF36">
    <property type="entry name" value="MYOSIN HEAVY CHAIN-LIKE, ISOFORM B-RELATED"/>
    <property type="match status" value="1"/>
</dbReference>
<comment type="caution">
    <text evidence="3">The sequence shown here is derived from an EMBL/GenBank/DDBJ whole genome shotgun (WGS) entry which is preliminary data.</text>
</comment>
<dbReference type="GO" id="GO:0032982">
    <property type="term" value="C:myosin filament"/>
    <property type="evidence" value="ECO:0007669"/>
    <property type="project" value="TreeGrafter"/>
</dbReference>
<proteinExistence type="predicted"/>
<dbReference type="GO" id="GO:0016460">
    <property type="term" value="C:myosin II complex"/>
    <property type="evidence" value="ECO:0007669"/>
    <property type="project" value="TreeGrafter"/>
</dbReference>
<dbReference type="GO" id="GO:0005737">
    <property type="term" value="C:cytoplasm"/>
    <property type="evidence" value="ECO:0007669"/>
    <property type="project" value="TreeGrafter"/>
</dbReference>
<evidence type="ECO:0000256" key="1">
    <source>
        <dbReference type="SAM" id="Coils"/>
    </source>
</evidence>
<dbReference type="GO" id="GO:0031032">
    <property type="term" value="P:actomyosin structure organization"/>
    <property type="evidence" value="ECO:0007669"/>
    <property type="project" value="TreeGrafter"/>
</dbReference>
<evidence type="ECO:0000256" key="2">
    <source>
        <dbReference type="SAM" id="MobiDB-lite"/>
    </source>
</evidence>
<dbReference type="Proteomes" id="UP001153954">
    <property type="component" value="Unassembled WGS sequence"/>
</dbReference>
<feature type="compositionally biased region" description="Polar residues" evidence="2">
    <location>
        <begin position="1101"/>
        <end position="1112"/>
    </location>
</feature>
<dbReference type="GO" id="GO:0051015">
    <property type="term" value="F:actin filament binding"/>
    <property type="evidence" value="ECO:0007669"/>
    <property type="project" value="TreeGrafter"/>
</dbReference>
<protein>
    <recommendedName>
        <fullName evidence="5">Myosin heavy chain</fullName>
    </recommendedName>
</protein>
<keyword evidence="4" id="KW-1185">Reference proteome</keyword>
<feature type="compositionally biased region" description="Polar residues" evidence="2">
    <location>
        <begin position="17"/>
        <end position="45"/>
    </location>
</feature>
<evidence type="ECO:0008006" key="5">
    <source>
        <dbReference type="Google" id="ProtNLM"/>
    </source>
</evidence>
<feature type="compositionally biased region" description="Polar residues" evidence="2">
    <location>
        <begin position="1123"/>
        <end position="1142"/>
    </location>
</feature>
<gene>
    <name evidence="3" type="ORF">EEDITHA_LOCUS9311</name>
</gene>
<dbReference type="AlphaFoldDB" id="A0AAU9U3E1"/>
<sequence>MPHVSSNPKIAKGRNIEQLTIQIPESKVNGTAASTNGILSPNSDGLLSPPILDATPKKPPKAPSGRAILPVKKSKTLPIEFEEKVPSKISTGLLNGKKLFVTKPLKEVRTIPQNITENGNYLTTRSPSPSYKRSMSLSVETGSIAELAKRHGSNSNLLISRSPSPLSYSSVKSSASQYSTCSSNGTYVPLSRSSSMNSTLCNRSPTPRRMYPQTCDKSDTVDLNELKSKEQAPVVFDANLSFVLGCKKQPVRQRFKPIAAHLEEGTSSNYLSSKIDNFLKRTDHVMDEWRRLGHKDEADLDVYYDGKRRKIGRSKSATNIMIKGFTLFSRSGSRASSVCRSSRGISEDRTTVSEMDELSEVGGELAEERAAAALATERADAEAAERLRVERDNRELLANNQRLQQASERLELELLHWRSAENGAEPSDSEGSEAEVGANGEKYKRRFERAHRELQLLRAQLRRQHEDDLEQLVTVKKQLEKKVQDAYEEVEEQRAVAAQWKRKLQKLTNDMADLRSLLDEQTCRNNLLEKRQRKFDAELHSAQEELKRERAAKERLSRERDQAHAEKYALEQSLSEARLEVELKEERLAAAARELEERGGGGDELAALRRARAELERRVRDQEEELDELAGQIQLLESSKLRLEMLLEQQRKEARLEAAARDEEMEETRANASKKLKMLESQLESEHAERSLLLRERHELERRLAALEEAARADSADQAQLLQRLKRDLKRYRALLRDAQTMLEQKEKEGGGKTQIRQLKNQVEDLELALRAANKARAAAEAEAGEAAAALEEASRAKNEAAERALAASRDAAAARAQLDDAEEEAAELLKKYRASTSSLCAAQAEAREAESRAEAAADEARQARERLAEVSARLAHAEAGHSHEHHEAERRLELRNKELESSLELEATSRARLEGQLARLRDAHEALAAELAAARARDHLAAEDARKLARQLSDTVTLPTHVSRARLEGQLARLRDAHEALAAELAAARARDHLAAEDARKLARQLRELKEENSSLSAKLSEACRAKSTAEAAAAAAAAEAAAARDEARLAARRATALQEAIAGDLSSPGDSRDTDSENDSYSSDESIGTFLANHKLSPSAPSRSSLQLDSQKSHSPEGRQSRTSVGSGSKPLSPSKESFA</sequence>